<keyword evidence="5" id="KW-1185">Reference proteome</keyword>
<protein>
    <submittedName>
        <fullName evidence="4">NADH-FMN oxidoreductase RutF, flavin reductase (DIM6/NTAB) family</fullName>
    </submittedName>
</protein>
<evidence type="ECO:0000256" key="1">
    <source>
        <dbReference type="ARBA" id="ARBA00008898"/>
    </source>
</evidence>
<dbReference type="OrthoDB" id="9792858at2"/>
<dbReference type="Proteomes" id="UP000184485">
    <property type="component" value="Unassembled WGS sequence"/>
</dbReference>
<evidence type="ECO:0000313" key="4">
    <source>
        <dbReference type="EMBL" id="SHE88798.1"/>
    </source>
</evidence>
<dbReference type="GO" id="GO:0010181">
    <property type="term" value="F:FMN binding"/>
    <property type="evidence" value="ECO:0007669"/>
    <property type="project" value="InterPro"/>
</dbReference>
<dbReference type="PANTHER" id="PTHR30466:SF11">
    <property type="entry name" value="FLAVIN-DEPENDENT MONOOXYGENASE, REDUCTASE SUBUNIT HSAB"/>
    <property type="match status" value="1"/>
</dbReference>
<reference evidence="4 5" key="1">
    <citation type="submission" date="2016-11" db="EMBL/GenBank/DDBJ databases">
        <authorList>
            <person name="Jaros S."/>
            <person name="Januszkiewicz K."/>
            <person name="Wedrychowicz H."/>
        </authorList>
    </citation>
    <scope>NUCLEOTIDE SEQUENCE [LARGE SCALE GENOMIC DNA]</scope>
    <source>
        <strain evidence="4 5">DSM 19436</strain>
    </source>
</reference>
<dbReference type="EMBL" id="FQUP01000001">
    <property type="protein sequence ID" value="SHE88798.1"/>
    <property type="molecule type" value="Genomic_DNA"/>
</dbReference>
<dbReference type="STRING" id="1122133.SAMN02745157_1155"/>
<keyword evidence="2" id="KW-0560">Oxidoreductase</keyword>
<sequence>MSLAEAIDGPDRLDGERFKHAMRHLAGAVSVITAGTGPERTGFTATSVSSLSADSPSIIVSLNRASSSWPVLRRAGRFAVNILAEDQQPIAEAFAGRGGLKGADRYRDAQWFSFASGSLGLSGALVSIDCVLEEAIERHSHAILIGAVHEVVLTAEAQPLLYWHGAYRRISNLTGED</sequence>
<name>A0A1M4X5K8_9HYPH</name>
<proteinExistence type="inferred from homology"/>
<evidence type="ECO:0000256" key="2">
    <source>
        <dbReference type="ARBA" id="ARBA00023002"/>
    </source>
</evidence>
<dbReference type="InterPro" id="IPR050268">
    <property type="entry name" value="NADH-dep_flavin_reductase"/>
</dbReference>
<dbReference type="GO" id="GO:0042602">
    <property type="term" value="F:riboflavin reductase (NADPH) activity"/>
    <property type="evidence" value="ECO:0007669"/>
    <property type="project" value="TreeGrafter"/>
</dbReference>
<dbReference type="SMART" id="SM00903">
    <property type="entry name" value="Flavin_Reduct"/>
    <property type="match status" value="1"/>
</dbReference>
<dbReference type="AlphaFoldDB" id="A0A1M4X5K8"/>
<organism evidence="4 5">
    <name type="scientific">Kaistia soli DSM 19436</name>
    <dbReference type="NCBI Taxonomy" id="1122133"/>
    <lineage>
        <taxon>Bacteria</taxon>
        <taxon>Pseudomonadati</taxon>
        <taxon>Pseudomonadota</taxon>
        <taxon>Alphaproteobacteria</taxon>
        <taxon>Hyphomicrobiales</taxon>
        <taxon>Kaistiaceae</taxon>
        <taxon>Kaistia</taxon>
    </lineage>
</organism>
<dbReference type="SUPFAM" id="SSF50475">
    <property type="entry name" value="FMN-binding split barrel"/>
    <property type="match status" value="1"/>
</dbReference>
<gene>
    <name evidence="4" type="ORF">SAMN02745157_1155</name>
</gene>
<comment type="similarity">
    <text evidence="1">Belongs to the non-flavoprotein flavin reductase family.</text>
</comment>
<dbReference type="RefSeq" id="WP_073051758.1">
    <property type="nucleotide sequence ID" value="NZ_FQUP01000001.1"/>
</dbReference>
<accession>A0A1M4X5K8</accession>
<dbReference type="Gene3D" id="2.30.110.10">
    <property type="entry name" value="Electron Transport, Fmn-binding Protein, Chain A"/>
    <property type="match status" value="1"/>
</dbReference>
<dbReference type="Pfam" id="PF01613">
    <property type="entry name" value="Flavin_Reduct"/>
    <property type="match status" value="1"/>
</dbReference>
<feature type="domain" description="Flavin reductase like" evidence="3">
    <location>
        <begin position="22"/>
        <end position="169"/>
    </location>
</feature>
<evidence type="ECO:0000313" key="5">
    <source>
        <dbReference type="Proteomes" id="UP000184485"/>
    </source>
</evidence>
<dbReference type="PANTHER" id="PTHR30466">
    <property type="entry name" value="FLAVIN REDUCTASE"/>
    <property type="match status" value="1"/>
</dbReference>
<evidence type="ECO:0000259" key="3">
    <source>
        <dbReference type="SMART" id="SM00903"/>
    </source>
</evidence>
<dbReference type="InterPro" id="IPR002563">
    <property type="entry name" value="Flavin_Rdtase-like_dom"/>
</dbReference>
<dbReference type="InterPro" id="IPR012349">
    <property type="entry name" value="Split_barrel_FMN-bd"/>
</dbReference>